<keyword evidence="5" id="KW-0964">Secreted</keyword>
<evidence type="ECO:0000313" key="12">
    <source>
        <dbReference type="Proteomes" id="UP000826195"/>
    </source>
</evidence>
<dbReference type="FunFam" id="3.40.50.1820:FF:000076">
    <property type="entry name" value="phospholipase A1"/>
    <property type="match status" value="1"/>
</dbReference>
<evidence type="ECO:0000256" key="9">
    <source>
        <dbReference type="SAM" id="SignalP"/>
    </source>
</evidence>
<reference evidence="11 12" key="1">
    <citation type="journal article" date="2021" name="J. Hered.">
        <title>A chromosome-level genome assembly of the parasitoid wasp, Cotesia glomerata (Hymenoptera: Braconidae).</title>
        <authorList>
            <person name="Pinto B.J."/>
            <person name="Weis J.J."/>
            <person name="Gamble T."/>
            <person name="Ode P.J."/>
            <person name="Paul R."/>
            <person name="Zaspel J.M."/>
        </authorList>
    </citation>
    <scope>NUCLEOTIDE SEQUENCE [LARGE SCALE GENOMIC DNA]</scope>
    <source>
        <strain evidence="11">CgM1</strain>
    </source>
</reference>
<evidence type="ECO:0000256" key="4">
    <source>
        <dbReference type="ARBA" id="ARBA00013179"/>
    </source>
</evidence>
<dbReference type="InterPro" id="IPR013818">
    <property type="entry name" value="Lipase"/>
</dbReference>
<dbReference type="InterPro" id="IPR029058">
    <property type="entry name" value="AB_hydrolase_fold"/>
</dbReference>
<proteinExistence type="inferred from homology"/>
<dbReference type="InterPro" id="IPR000734">
    <property type="entry name" value="TAG_lipase"/>
</dbReference>
<name>A0AAV7IT04_COTGL</name>
<dbReference type="CDD" id="cd00707">
    <property type="entry name" value="Pancreat_lipase_like"/>
    <property type="match status" value="1"/>
</dbReference>
<dbReference type="GO" id="GO:0005615">
    <property type="term" value="C:extracellular space"/>
    <property type="evidence" value="ECO:0007669"/>
    <property type="project" value="TreeGrafter"/>
</dbReference>
<dbReference type="Proteomes" id="UP000826195">
    <property type="component" value="Unassembled WGS sequence"/>
</dbReference>
<dbReference type="AlphaFoldDB" id="A0AAV7IT04"/>
<keyword evidence="6" id="KW-0378">Hydrolase</keyword>
<keyword evidence="7" id="KW-1015">Disulfide bond</keyword>
<dbReference type="GO" id="GO:0008970">
    <property type="term" value="F:phospholipase A1 activity"/>
    <property type="evidence" value="ECO:0007669"/>
    <property type="project" value="UniProtKB-EC"/>
</dbReference>
<evidence type="ECO:0000256" key="8">
    <source>
        <dbReference type="RuleBase" id="RU004262"/>
    </source>
</evidence>
<dbReference type="SUPFAM" id="SSF53474">
    <property type="entry name" value="alpha/beta-Hydrolases"/>
    <property type="match status" value="1"/>
</dbReference>
<evidence type="ECO:0000256" key="6">
    <source>
        <dbReference type="ARBA" id="ARBA00022801"/>
    </source>
</evidence>
<comment type="similarity">
    <text evidence="3 8">Belongs to the AB hydrolase superfamily. Lipase family.</text>
</comment>
<dbReference type="Gene3D" id="3.40.50.1820">
    <property type="entry name" value="alpha/beta hydrolase"/>
    <property type="match status" value="1"/>
</dbReference>
<protein>
    <recommendedName>
        <fullName evidence="4">phospholipase A1</fullName>
        <ecNumber evidence="4">3.1.1.32</ecNumber>
    </recommendedName>
</protein>
<comment type="catalytic activity">
    <reaction evidence="1">
        <text>a 1,2-diacyl-sn-glycero-3-phosphocholine + H2O = a 2-acyl-sn-glycero-3-phosphocholine + a fatty acid + H(+)</text>
        <dbReference type="Rhea" id="RHEA:18689"/>
        <dbReference type="ChEBI" id="CHEBI:15377"/>
        <dbReference type="ChEBI" id="CHEBI:15378"/>
        <dbReference type="ChEBI" id="CHEBI:28868"/>
        <dbReference type="ChEBI" id="CHEBI:57643"/>
        <dbReference type="ChEBI" id="CHEBI:57875"/>
        <dbReference type="EC" id="3.1.1.32"/>
    </reaction>
</comment>
<keyword evidence="12" id="KW-1185">Reference proteome</keyword>
<evidence type="ECO:0000256" key="5">
    <source>
        <dbReference type="ARBA" id="ARBA00022525"/>
    </source>
</evidence>
<evidence type="ECO:0000256" key="2">
    <source>
        <dbReference type="ARBA" id="ARBA00004613"/>
    </source>
</evidence>
<dbReference type="InterPro" id="IPR033906">
    <property type="entry name" value="Lipase_N"/>
</dbReference>
<comment type="subcellular location">
    <subcellularLocation>
        <location evidence="2">Secreted</location>
    </subcellularLocation>
</comment>
<dbReference type="EMBL" id="JAHXZJ010000747">
    <property type="protein sequence ID" value="KAH0558220.1"/>
    <property type="molecule type" value="Genomic_DNA"/>
</dbReference>
<feature type="chain" id="PRO_5043753654" description="phospholipase A1" evidence="9">
    <location>
        <begin position="21"/>
        <end position="342"/>
    </location>
</feature>
<dbReference type="EC" id="3.1.1.32" evidence="4"/>
<evidence type="ECO:0000313" key="11">
    <source>
        <dbReference type="EMBL" id="KAH0558220.1"/>
    </source>
</evidence>
<gene>
    <name evidence="11" type="ORF">KQX54_014957</name>
</gene>
<dbReference type="PANTHER" id="PTHR11610">
    <property type="entry name" value="LIPASE"/>
    <property type="match status" value="1"/>
</dbReference>
<evidence type="ECO:0000256" key="7">
    <source>
        <dbReference type="ARBA" id="ARBA00023157"/>
    </source>
</evidence>
<dbReference type="GO" id="GO:0016042">
    <property type="term" value="P:lipid catabolic process"/>
    <property type="evidence" value="ECO:0007669"/>
    <property type="project" value="TreeGrafter"/>
</dbReference>
<sequence length="342" mass="38637">MKVKIFSVFLFLILISDVLSRNILPESENMREKRDLFTMFCANDPAERNIDQGINFHLFTTDWNSSELILMNDTQNNLKDTKFNPKNPTKIIVHGYNADMNLFALVDMRHNYLNKSQVQDDNQEQEFYYNVIAVDWERLAAGCYPVVVEHAKKVGDRLAELIHELVLAGAEDIHAIGFSLGAHVPAFAANSLRTWNYKLPRITGLDPAMPLFMTVGLDGKLDAGDAKFVDVYHTDAMIQGKLEPCGHVDFYMNGGMNQPGCNHAKSYHNCNHLRAAEYFAESVTSKVGLWGWKCSSFASYFFGYCTPVFPLTKAGEEVDQGVRGLFVVRTNAESPYAMFDIM</sequence>
<evidence type="ECO:0000256" key="3">
    <source>
        <dbReference type="ARBA" id="ARBA00010701"/>
    </source>
</evidence>
<feature type="signal peptide" evidence="9">
    <location>
        <begin position="1"/>
        <end position="20"/>
    </location>
</feature>
<dbReference type="Pfam" id="PF00151">
    <property type="entry name" value="Lipase"/>
    <property type="match status" value="1"/>
</dbReference>
<evidence type="ECO:0000256" key="1">
    <source>
        <dbReference type="ARBA" id="ARBA00000111"/>
    </source>
</evidence>
<organism evidence="11 12">
    <name type="scientific">Cotesia glomerata</name>
    <name type="common">Lepidopteran parasitic wasp</name>
    <name type="synonym">Apanteles glomeratus</name>
    <dbReference type="NCBI Taxonomy" id="32391"/>
    <lineage>
        <taxon>Eukaryota</taxon>
        <taxon>Metazoa</taxon>
        <taxon>Ecdysozoa</taxon>
        <taxon>Arthropoda</taxon>
        <taxon>Hexapoda</taxon>
        <taxon>Insecta</taxon>
        <taxon>Pterygota</taxon>
        <taxon>Neoptera</taxon>
        <taxon>Endopterygota</taxon>
        <taxon>Hymenoptera</taxon>
        <taxon>Apocrita</taxon>
        <taxon>Ichneumonoidea</taxon>
        <taxon>Braconidae</taxon>
        <taxon>Microgastrinae</taxon>
        <taxon>Cotesia</taxon>
    </lineage>
</organism>
<evidence type="ECO:0000259" key="10">
    <source>
        <dbReference type="Pfam" id="PF00151"/>
    </source>
</evidence>
<keyword evidence="9" id="KW-0732">Signal</keyword>
<feature type="domain" description="Lipase" evidence="10">
    <location>
        <begin position="49"/>
        <end position="307"/>
    </location>
</feature>
<dbReference type="GO" id="GO:0017171">
    <property type="term" value="F:serine hydrolase activity"/>
    <property type="evidence" value="ECO:0007669"/>
    <property type="project" value="TreeGrafter"/>
</dbReference>
<accession>A0AAV7IT04</accession>
<comment type="caution">
    <text evidence="11">The sequence shown here is derived from an EMBL/GenBank/DDBJ whole genome shotgun (WGS) entry which is preliminary data.</text>
</comment>
<dbReference type="PANTHER" id="PTHR11610:SF151">
    <property type="entry name" value="PHOSPHOLIPASE A1 MEMBER A-LIKE PROTEIN"/>
    <property type="match status" value="1"/>
</dbReference>
<dbReference type="PRINTS" id="PR00821">
    <property type="entry name" value="TAGLIPASE"/>
</dbReference>